<dbReference type="RefSeq" id="WP_308489023.1">
    <property type="nucleotide sequence ID" value="NZ_JAVFCB010000004.1"/>
</dbReference>
<keyword evidence="3" id="KW-1185">Reference proteome</keyword>
<reference evidence="2 3" key="1">
    <citation type="submission" date="2023-08" db="EMBL/GenBank/DDBJ databases">
        <title>Microbacterium sp. nov., isolated from a waste landfill.</title>
        <authorList>
            <person name="Wen W."/>
        </authorList>
    </citation>
    <scope>NUCLEOTIDE SEQUENCE [LARGE SCALE GENOMIC DNA]</scope>
    <source>
        <strain evidence="2 3">ASV81</strain>
    </source>
</reference>
<evidence type="ECO:0000313" key="3">
    <source>
        <dbReference type="Proteomes" id="UP001230289"/>
    </source>
</evidence>
<protein>
    <submittedName>
        <fullName evidence="2">Uncharacterized protein</fullName>
    </submittedName>
</protein>
<accession>A0ABU0XG42</accession>
<evidence type="ECO:0000313" key="2">
    <source>
        <dbReference type="EMBL" id="MDQ4214091.1"/>
    </source>
</evidence>
<dbReference type="EMBL" id="JAVFCB010000004">
    <property type="protein sequence ID" value="MDQ4214091.1"/>
    <property type="molecule type" value="Genomic_DNA"/>
</dbReference>
<dbReference type="Proteomes" id="UP001230289">
    <property type="component" value="Unassembled WGS sequence"/>
</dbReference>
<organism evidence="2 3">
    <name type="scientific">Microbacterium capsulatum</name>
    <dbReference type="NCBI Taxonomy" id="3041921"/>
    <lineage>
        <taxon>Bacteria</taxon>
        <taxon>Bacillati</taxon>
        <taxon>Actinomycetota</taxon>
        <taxon>Actinomycetes</taxon>
        <taxon>Micrococcales</taxon>
        <taxon>Microbacteriaceae</taxon>
        <taxon>Microbacterium</taxon>
    </lineage>
</organism>
<feature type="region of interest" description="Disordered" evidence="1">
    <location>
        <begin position="1"/>
        <end position="28"/>
    </location>
</feature>
<evidence type="ECO:0000256" key="1">
    <source>
        <dbReference type="SAM" id="MobiDB-lite"/>
    </source>
</evidence>
<feature type="compositionally biased region" description="Pro residues" evidence="1">
    <location>
        <begin position="1"/>
        <end position="10"/>
    </location>
</feature>
<name>A0ABU0XG42_9MICO</name>
<feature type="compositionally biased region" description="Low complexity" evidence="1">
    <location>
        <begin position="11"/>
        <end position="26"/>
    </location>
</feature>
<proteinExistence type="predicted"/>
<sequence>MTRSPDPPDPGLGFLDPPDPGLGFPDPSYPVPWSIDRRDRTHPVVTNRGDGIDFARVFARTSQDPGRTQLWGRVGTGEQLEICLCDIDVDDVVITLAWFRRDDGLEYVWRFVV</sequence>
<gene>
    <name evidence="2" type="ORF">RBR11_09190</name>
</gene>
<comment type="caution">
    <text evidence="2">The sequence shown here is derived from an EMBL/GenBank/DDBJ whole genome shotgun (WGS) entry which is preliminary data.</text>
</comment>